<evidence type="ECO:0000313" key="2">
    <source>
        <dbReference type="Proteomes" id="UP000436483"/>
    </source>
</evidence>
<dbReference type="OrthoDB" id="7728307at2"/>
<sequence>MMLLNDAARPMATSLMSRANEDPLPWITFVLGNFPLAVRHPDNPEYVVTIDGRVFGPQSSLKQGAQKEREGDTGYRSISFPMANGAKSCLLHRVVVSAFLGVQLLDESLDVNHLDGRKDNNFLPNLVPCTPRQNAIYNRDFGLAATVTAEARMRLAEVRVSIDEVIVKLESMHDEITRAAEDLLKESNRLFLRFLREREGIQARIRSSLVEGPEIRDGLGPCWVWTRPLKPNGYGTLTAMNVQKDAHAYSYYAFKGTREQIRDWFWKGVKHLDVCHECDVRHCVNPDHLNLGTRQENVDQMTSRGRKPLGPDRWNTVLDETAIREIRWMLEQKLWTQPIIADLFGVSQPTIAEVKSGRKWGHVHGSQKPGFDLPLADVQEGENPRFRQAEMNGKSVVTNENVRLLRYMKASNRWSNDTIMLAFPHIGKRTFFGIVTGRSYSNLTAMSDFEASSYLGSLPPVDFSVDGADLRAPREAKRPMNEAQAALLKRMLLEGGWRRSTLARHFGITETQVSRVALGKVWSRLDAAPVASLVELAATLPPRDAPPTR</sequence>
<name>A0A7X3SQN6_9HYPH</name>
<reference evidence="1 2" key="2">
    <citation type="submission" date="2020-01" db="EMBL/GenBank/DDBJ databases">
        <title>Microvirga sp. nov., an arsenate reduction bacterium isolated from Tibet hotspring sediments.</title>
        <authorList>
            <person name="Xian W.-D."/>
            <person name="Li W.-J."/>
        </authorList>
    </citation>
    <scope>NUCLEOTIDE SEQUENCE [LARGE SCALE GENOMIC DNA]</scope>
    <source>
        <strain evidence="1 2">KCTC 23863</strain>
    </source>
</reference>
<keyword evidence="2" id="KW-1185">Reference proteome</keyword>
<organism evidence="1 2">
    <name type="scientific">Microvirga makkahensis</name>
    <dbReference type="NCBI Taxonomy" id="1128670"/>
    <lineage>
        <taxon>Bacteria</taxon>
        <taxon>Pseudomonadati</taxon>
        <taxon>Pseudomonadota</taxon>
        <taxon>Alphaproteobacteria</taxon>
        <taxon>Hyphomicrobiales</taxon>
        <taxon>Methylobacteriaceae</taxon>
        <taxon>Microvirga</taxon>
    </lineage>
</organism>
<dbReference type="AlphaFoldDB" id="A0A7X3SQN6"/>
<dbReference type="RefSeq" id="WP_160886646.1">
    <property type="nucleotide sequence ID" value="NZ_WURB01000017.1"/>
</dbReference>
<reference evidence="1 2" key="1">
    <citation type="submission" date="2019-12" db="EMBL/GenBank/DDBJ databases">
        <authorList>
            <person name="Yuan C.-G."/>
        </authorList>
    </citation>
    <scope>NUCLEOTIDE SEQUENCE [LARGE SCALE GENOMIC DNA]</scope>
    <source>
        <strain evidence="1 2">KCTC 23863</strain>
    </source>
</reference>
<comment type="caution">
    <text evidence="1">The sequence shown here is derived from an EMBL/GenBank/DDBJ whole genome shotgun (WGS) entry which is preliminary data.</text>
</comment>
<accession>A0A7X3SQN6</accession>
<evidence type="ECO:0000313" key="1">
    <source>
        <dbReference type="EMBL" id="MXQ13550.1"/>
    </source>
</evidence>
<dbReference type="SUPFAM" id="SSF54060">
    <property type="entry name" value="His-Me finger endonucleases"/>
    <property type="match status" value="2"/>
</dbReference>
<dbReference type="InterPro" id="IPR044925">
    <property type="entry name" value="His-Me_finger_sf"/>
</dbReference>
<proteinExistence type="predicted"/>
<protein>
    <recommendedName>
        <fullName evidence="3">HNH nuclease domain-containing protein</fullName>
    </recommendedName>
</protein>
<dbReference type="EMBL" id="WURB01000017">
    <property type="protein sequence ID" value="MXQ13550.1"/>
    <property type="molecule type" value="Genomic_DNA"/>
</dbReference>
<dbReference type="Gene3D" id="3.90.75.20">
    <property type="match status" value="1"/>
</dbReference>
<dbReference type="GO" id="GO:0004519">
    <property type="term" value="F:endonuclease activity"/>
    <property type="evidence" value="ECO:0007669"/>
    <property type="project" value="InterPro"/>
</dbReference>
<dbReference type="Gene3D" id="3.90.75.10">
    <property type="entry name" value="Homing Intron 3 (I-ppo) Encoded Endonuclease, Chain A"/>
    <property type="match status" value="1"/>
</dbReference>
<gene>
    <name evidence="1" type="ORF">GR328_19210</name>
</gene>
<dbReference type="InterPro" id="IPR044930">
    <property type="entry name" value="Homing_endonuclease_His-Me"/>
</dbReference>
<dbReference type="Proteomes" id="UP000436483">
    <property type="component" value="Unassembled WGS sequence"/>
</dbReference>
<evidence type="ECO:0008006" key="3">
    <source>
        <dbReference type="Google" id="ProtNLM"/>
    </source>
</evidence>